<evidence type="ECO:0000259" key="4">
    <source>
        <dbReference type="SMART" id="SM00768"/>
    </source>
</evidence>
<keyword evidence="2" id="KW-1015">Disulfide bond</keyword>
<dbReference type="Proteomes" id="UP000886520">
    <property type="component" value="Chromosome 10"/>
</dbReference>
<comment type="caution">
    <text evidence="5">The sequence shown here is derived from an EMBL/GenBank/DDBJ whole genome shotgun (WGS) entry which is preliminary data.</text>
</comment>
<feature type="chain" id="PRO_5039701073" description="X8 domain-containing protein" evidence="3">
    <location>
        <begin position="37"/>
        <end position="166"/>
    </location>
</feature>
<proteinExistence type="predicted"/>
<evidence type="ECO:0000256" key="2">
    <source>
        <dbReference type="ARBA" id="ARBA00023157"/>
    </source>
</evidence>
<dbReference type="OrthoDB" id="1928574at2759"/>
<dbReference type="PANTHER" id="PTHR31044">
    <property type="entry name" value="BETA-1,3 GLUCANASE"/>
    <property type="match status" value="1"/>
</dbReference>
<organism evidence="5 6">
    <name type="scientific">Adiantum capillus-veneris</name>
    <name type="common">Maidenhair fern</name>
    <dbReference type="NCBI Taxonomy" id="13818"/>
    <lineage>
        <taxon>Eukaryota</taxon>
        <taxon>Viridiplantae</taxon>
        <taxon>Streptophyta</taxon>
        <taxon>Embryophyta</taxon>
        <taxon>Tracheophyta</taxon>
        <taxon>Polypodiopsida</taxon>
        <taxon>Polypodiidae</taxon>
        <taxon>Polypodiales</taxon>
        <taxon>Pteridineae</taxon>
        <taxon>Pteridaceae</taxon>
        <taxon>Vittarioideae</taxon>
        <taxon>Adiantum</taxon>
    </lineage>
</organism>
<sequence length="166" mass="18185">MAFHVATSSCGASCRVVVFVVLLAFLQATLLQVAEGRSPSLGASNTPNELAEDRKMATTLHASSYYDASNDGQKVWCVGKPAAEDTYLRKNIDYACGQEGVDCRLIQQGASCFLPNTPIAHASFAMNLYYQKHGRNWWNCHFNNTGLVVFTDPSFGNCKYSADWGI</sequence>
<gene>
    <name evidence="5" type="ORF">GOP47_0010615</name>
</gene>
<evidence type="ECO:0000313" key="5">
    <source>
        <dbReference type="EMBL" id="KAI5074654.1"/>
    </source>
</evidence>
<feature type="domain" description="X8" evidence="4">
    <location>
        <begin position="75"/>
        <end position="160"/>
    </location>
</feature>
<dbReference type="FunFam" id="1.20.58.1040:FF:000003">
    <property type="entry name" value="glucan endo-1,3-beta-glucosidase 7"/>
    <property type="match status" value="1"/>
</dbReference>
<dbReference type="AlphaFoldDB" id="A0A9D4UVM5"/>
<dbReference type="Pfam" id="PF07983">
    <property type="entry name" value="X8"/>
    <property type="match status" value="1"/>
</dbReference>
<protein>
    <recommendedName>
        <fullName evidence="4">X8 domain-containing protein</fullName>
    </recommendedName>
</protein>
<reference evidence="5" key="1">
    <citation type="submission" date="2021-01" db="EMBL/GenBank/DDBJ databases">
        <title>Adiantum capillus-veneris genome.</title>
        <authorList>
            <person name="Fang Y."/>
            <person name="Liao Q."/>
        </authorList>
    </citation>
    <scope>NUCLEOTIDE SEQUENCE</scope>
    <source>
        <strain evidence="5">H3</strain>
        <tissue evidence="5">Leaf</tissue>
    </source>
</reference>
<dbReference type="InterPro" id="IPR044788">
    <property type="entry name" value="X8_dom_prot"/>
</dbReference>
<dbReference type="GO" id="GO:0009506">
    <property type="term" value="C:plasmodesma"/>
    <property type="evidence" value="ECO:0007669"/>
    <property type="project" value="UniProtKB-ARBA"/>
</dbReference>
<feature type="signal peptide" evidence="3">
    <location>
        <begin position="1"/>
        <end position="36"/>
    </location>
</feature>
<keyword evidence="1 3" id="KW-0732">Signal</keyword>
<dbReference type="EMBL" id="JABFUD020000010">
    <property type="protein sequence ID" value="KAI5074654.1"/>
    <property type="molecule type" value="Genomic_DNA"/>
</dbReference>
<evidence type="ECO:0000256" key="3">
    <source>
        <dbReference type="SAM" id="SignalP"/>
    </source>
</evidence>
<keyword evidence="6" id="KW-1185">Reference proteome</keyword>
<dbReference type="InterPro" id="IPR012946">
    <property type="entry name" value="X8"/>
</dbReference>
<dbReference type="SMART" id="SM00768">
    <property type="entry name" value="X8"/>
    <property type="match status" value="1"/>
</dbReference>
<evidence type="ECO:0000256" key="1">
    <source>
        <dbReference type="ARBA" id="ARBA00022729"/>
    </source>
</evidence>
<dbReference type="Gene3D" id="1.20.58.1040">
    <property type="match status" value="1"/>
</dbReference>
<dbReference type="PANTHER" id="PTHR31044:SF57">
    <property type="entry name" value="CARBOHYDRATE-BINDING X8 DOMAIN SUPERFAMILY PROTEIN"/>
    <property type="match status" value="1"/>
</dbReference>
<name>A0A9D4UVM5_ADICA</name>
<evidence type="ECO:0000313" key="6">
    <source>
        <dbReference type="Proteomes" id="UP000886520"/>
    </source>
</evidence>
<accession>A0A9D4UVM5</accession>